<evidence type="ECO:0000256" key="1">
    <source>
        <dbReference type="SAM" id="MobiDB-lite"/>
    </source>
</evidence>
<accession>A0A0A8YC65</accession>
<feature type="compositionally biased region" description="Low complexity" evidence="1">
    <location>
        <begin position="1"/>
        <end position="13"/>
    </location>
</feature>
<dbReference type="EMBL" id="GBRH01274339">
    <property type="protein sequence ID" value="JAD23556.1"/>
    <property type="molecule type" value="Transcribed_RNA"/>
</dbReference>
<reference evidence="2" key="1">
    <citation type="submission" date="2014-09" db="EMBL/GenBank/DDBJ databases">
        <authorList>
            <person name="Magalhaes I.L.F."/>
            <person name="Oliveira U."/>
            <person name="Santos F.R."/>
            <person name="Vidigal T.H.D.A."/>
            <person name="Brescovit A.D."/>
            <person name="Santos A.J."/>
        </authorList>
    </citation>
    <scope>NUCLEOTIDE SEQUENCE</scope>
    <source>
        <tissue evidence="2">Shoot tissue taken approximately 20 cm above the soil surface</tissue>
    </source>
</reference>
<dbReference type="AlphaFoldDB" id="A0A0A8YC65"/>
<organism evidence="2">
    <name type="scientific">Arundo donax</name>
    <name type="common">Giant reed</name>
    <name type="synonym">Donax arundinaceus</name>
    <dbReference type="NCBI Taxonomy" id="35708"/>
    <lineage>
        <taxon>Eukaryota</taxon>
        <taxon>Viridiplantae</taxon>
        <taxon>Streptophyta</taxon>
        <taxon>Embryophyta</taxon>
        <taxon>Tracheophyta</taxon>
        <taxon>Spermatophyta</taxon>
        <taxon>Magnoliopsida</taxon>
        <taxon>Liliopsida</taxon>
        <taxon>Poales</taxon>
        <taxon>Poaceae</taxon>
        <taxon>PACMAD clade</taxon>
        <taxon>Arundinoideae</taxon>
        <taxon>Arundineae</taxon>
        <taxon>Arundo</taxon>
    </lineage>
</organism>
<reference evidence="2" key="2">
    <citation type="journal article" date="2015" name="Data Brief">
        <title>Shoot transcriptome of the giant reed, Arundo donax.</title>
        <authorList>
            <person name="Barrero R.A."/>
            <person name="Guerrero F.D."/>
            <person name="Moolhuijzen P."/>
            <person name="Goolsby J.A."/>
            <person name="Tidwell J."/>
            <person name="Bellgard S.E."/>
            <person name="Bellgard M.I."/>
        </authorList>
    </citation>
    <scope>NUCLEOTIDE SEQUENCE</scope>
    <source>
        <tissue evidence="2">Shoot tissue taken approximately 20 cm above the soil surface</tissue>
    </source>
</reference>
<proteinExistence type="predicted"/>
<sequence>MTPGRSPARSTRPASPPRPSAPSAGAVASRWPSTGGSTPLPSPRSSRGRTSWM</sequence>
<name>A0A0A8YC65_ARUDO</name>
<feature type="region of interest" description="Disordered" evidence="1">
    <location>
        <begin position="1"/>
        <end position="53"/>
    </location>
</feature>
<feature type="compositionally biased region" description="Low complexity" evidence="1">
    <location>
        <begin position="21"/>
        <end position="53"/>
    </location>
</feature>
<protein>
    <submittedName>
        <fullName evidence="2">Uncharacterized protein</fullName>
    </submittedName>
</protein>
<evidence type="ECO:0000313" key="2">
    <source>
        <dbReference type="EMBL" id="JAD23556.1"/>
    </source>
</evidence>